<proteinExistence type="predicted"/>
<protein>
    <submittedName>
        <fullName evidence="1">Uncharacterized protein</fullName>
    </submittedName>
</protein>
<dbReference type="AlphaFoldDB" id="A0A6C0J052"/>
<organism evidence="1">
    <name type="scientific">viral metagenome</name>
    <dbReference type="NCBI Taxonomy" id="1070528"/>
    <lineage>
        <taxon>unclassified sequences</taxon>
        <taxon>metagenomes</taxon>
        <taxon>organismal metagenomes</taxon>
    </lineage>
</organism>
<sequence length="33" mass="3727">MVKVTKTKPVEGRELGAEAWEPYASNSLDFILF</sequence>
<dbReference type="EMBL" id="MN740287">
    <property type="protein sequence ID" value="QHT98065.1"/>
    <property type="molecule type" value="Genomic_DNA"/>
</dbReference>
<accession>A0A6C0J052</accession>
<evidence type="ECO:0000313" key="1">
    <source>
        <dbReference type="EMBL" id="QHT98065.1"/>
    </source>
</evidence>
<reference evidence="1" key="1">
    <citation type="journal article" date="2020" name="Nature">
        <title>Giant virus diversity and host interactions through global metagenomics.</title>
        <authorList>
            <person name="Schulz F."/>
            <person name="Roux S."/>
            <person name="Paez-Espino D."/>
            <person name="Jungbluth S."/>
            <person name="Walsh D.A."/>
            <person name="Denef V.J."/>
            <person name="McMahon K.D."/>
            <person name="Konstantinidis K.T."/>
            <person name="Eloe-Fadrosh E.A."/>
            <person name="Kyrpides N.C."/>
            <person name="Woyke T."/>
        </authorList>
    </citation>
    <scope>NUCLEOTIDE SEQUENCE</scope>
    <source>
        <strain evidence="1">GVMAG-M-3300025626-8</strain>
    </source>
</reference>
<name>A0A6C0J052_9ZZZZ</name>